<keyword evidence="5" id="KW-0460">Magnesium</keyword>
<dbReference type="Pfam" id="PF01850">
    <property type="entry name" value="PIN"/>
    <property type="match status" value="1"/>
</dbReference>
<comment type="cofactor">
    <cofactor evidence="1">
        <name>Mg(2+)</name>
        <dbReference type="ChEBI" id="CHEBI:18420"/>
    </cofactor>
</comment>
<protein>
    <recommendedName>
        <fullName evidence="7">PIN domain-containing protein</fullName>
    </recommendedName>
</protein>
<gene>
    <name evidence="8" type="ORF">MNBD_GAMMA20-253</name>
</gene>
<evidence type="ECO:0000256" key="4">
    <source>
        <dbReference type="ARBA" id="ARBA00022801"/>
    </source>
</evidence>
<dbReference type="GO" id="GO:0046872">
    <property type="term" value="F:metal ion binding"/>
    <property type="evidence" value="ECO:0007669"/>
    <property type="project" value="UniProtKB-KW"/>
</dbReference>
<feature type="domain" description="PIN" evidence="7">
    <location>
        <begin position="6"/>
        <end position="126"/>
    </location>
</feature>
<organism evidence="8">
    <name type="scientific">hydrothermal vent metagenome</name>
    <dbReference type="NCBI Taxonomy" id="652676"/>
    <lineage>
        <taxon>unclassified sequences</taxon>
        <taxon>metagenomes</taxon>
        <taxon>ecological metagenomes</taxon>
    </lineage>
</organism>
<dbReference type="PANTHER" id="PTHR33653">
    <property type="entry name" value="RIBONUCLEASE VAPC2"/>
    <property type="match status" value="1"/>
</dbReference>
<sequence>MEDQRYMLDTNTASYIIKGEPKVIRENLRSVPMAKVCISAITEAELLRGVAKKPEAKRLPIAVKEFLLRVEILPWNSDVAATYAQLRTACENEGKPLGTMDMLIAAHSVAVGAFLITNDKAFYNVKHHLMLEDWTKPIEH</sequence>
<evidence type="ECO:0000313" key="8">
    <source>
        <dbReference type="EMBL" id="VAW93233.1"/>
    </source>
</evidence>
<evidence type="ECO:0000256" key="1">
    <source>
        <dbReference type="ARBA" id="ARBA00001946"/>
    </source>
</evidence>
<dbReference type="EMBL" id="UOFU01000022">
    <property type="protein sequence ID" value="VAW93233.1"/>
    <property type="molecule type" value="Genomic_DNA"/>
</dbReference>
<dbReference type="InterPro" id="IPR002716">
    <property type="entry name" value="PIN_dom"/>
</dbReference>
<dbReference type="InterPro" id="IPR029060">
    <property type="entry name" value="PIN-like_dom_sf"/>
</dbReference>
<evidence type="ECO:0000256" key="3">
    <source>
        <dbReference type="ARBA" id="ARBA00022723"/>
    </source>
</evidence>
<evidence type="ECO:0000256" key="2">
    <source>
        <dbReference type="ARBA" id="ARBA00022722"/>
    </source>
</evidence>
<dbReference type="CDD" id="cd18740">
    <property type="entry name" value="PIN_VapC4-5_FitB-like"/>
    <property type="match status" value="1"/>
</dbReference>
<dbReference type="InterPro" id="IPR050556">
    <property type="entry name" value="Type_II_TA_system_RNase"/>
</dbReference>
<name>A0A3B0ZZB0_9ZZZZ</name>
<reference evidence="8" key="1">
    <citation type="submission" date="2018-06" db="EMBL/GenBank/DDBJ databases">
        <authorList>
            <person name="Zhirakovskaya E."/>
        </authorList>
    </citation>
    <scope>NUCLEOTIDE SEQUENCE</scope>
</reference>
<accession>A0A3B0ZZB0</accession>
<dbReference type="Gene3D" id="3.40.50.1010">
    <property type="entry name" value="5'-nuclease"/>
    <property type="match status" value="1"/>
</dbReference>
<keyword evidence="3" id="KW-0479">Metal-binding</keyword>
<dbReference type="PANTHER" id="PTHR33653:SF1">
    <property type="entry name" value="RIBONUCLEASE VAPC2"/>
    <property type="match status" value="1"/>
</dbReference>
<evidence type="ECO:0000256" key="6">
    <source>
        <dbReference type="ARBA" id="ARBA00038093"/>
    </source>
</evidence>
<keyword evidence="4" id="KW-0378">Hydrolase</keyword>
<comment type="similarity">
    <text evidence="6">Belongs to the PINc/VapC protein family.</text>
</comment>
<dbReference type="SUPFAM" id="SSF88723">
    <property type="entry name" value="PIN domain-like"/>
    <property type="match status" value="1"/>
</dbReference>
<dbReference type="AlphaFoldDB" id="A0A3B0ZZB0"/>
<keyword evidence="2" id="KW-0540">Nuclease</keyword>
<evidence type="ECO:0000256" key="5">
    <source>
        <dbReference type="ARBA" id="ARBA00022842"/>
    </source>
</evidence>
<evidence type="ECO:0000259" key="7">
    <source>
        <dbReference type="Pfam" id="PF01850"/>
    </source>
</evidence>
<proteinExistence type="inferred from homology"/>
<dbReference type="GO" id="GO:0004518">
    <property type="term" value="F:nuclease activity"/>
    <property type="evidence" value="ECO:0007669"/>
    <property type="project" value="UniProtKB-KW"/>
</dbReference>
<dbReference type="GO" id="GO:0016787">
    <property type="term" value="F:hydrolase activity"/>
    <property type="evidence" value="ECO:0007669"/>
    <property type="project" value="UniProtKB-KW"/>
</dbReference>